<reference evidence="2 3" key="1">
    <citation type="submission" date="2022-01" db="EMBL/GenBank/DDBJ databases">
        <authorList>
            <person name="Xiong W."/>
            <person name="Schranz E."/>
        </authorList>
    </citation>
    <scope>NUCLEOTIDE SEQUENCE [LARGE SCALE GENOMIC DNA]</scope>
</reference>
<dbReference type="Proteomes" id="UP001157418">
    <property type="component" value="Unassembled WGS sequence"/>
</dbReference>
<dbReference type="AlphaFoldDB" id="A0AAU9NQI9"/>
<gene>
    <name evidence="2" type="ORF">LVIROSA_LOCUS26278</name>
</gene>
<proteinExistence type="predicted"/>
<sequence>MAAGGGRTVNIHGGNKIAMTPTPRSRSGSSHPRGGVHRTAAHTIDDIGGRWAGRRSHQRLNAEVAAPLHSRHPTVGLRPPSQHKRCLLGLKRKRVAAGWWQ</sequence>
<feature type="region of interest" description="Disordered" evidence="1">
    <location>
        <begin position="1"/>
        <end position="42"/>
    </location>
</feature>
<evidence type="ECO:0000313" key="3">
    <source>
        <dbReference type="Proteomes" id="UP001157418"/>
    </source>
</evidence>
<evidence type="ECO:0000313" key="2">
    <source>
        <dbReference type="EMBL" id="CAH1440121.1"/>
    </source>
</evidence>
<keyword evidence="3" id="KW-1185">Reference proteome</keyword>
<comment type="caution">
    <text evidence="2">The sequence shown here is derived from an EMBL/GenBank/DDBJ whole genome shotgun (WGS) entry which is preliminary data.</text>
</comment>
<evidence type="ECO:0000256" key="1">
    <source>
        <dbReference type="SAM" id="MobiDB-lite"/>
    </source>
</evidence>
<organism evidence="2 3">
    <name type="scientific">Lactuca virosa</name>
    <dbReference type="NCBI Taxonomy" id="75947"/>
    <lineage>
        <taxon>Eukaryota</taxon>
        <taxon>Viridiplantae</taxon>
        <taxon>Streptophyta</taxon>
        <taxon>Embryophyta</taxon>
        <taxon>Tracheophyta</taxon>
        <taxon>Spermatophyta</taxon>
        <taxon>Magnoliopsida</taxon>
        <taxon>eudicotyledons</taxon>
        <taxon>Gunneridae</taxon>
        <taxon>Pentapetalae</taxon>
        <taxon>asterids</taxon>
        <taxon>campanulids</taxon>
        <taxon>Asterales</taxon>
        <taxon>Asteraceae</taxon>
        <taxon>Cichorioideae</taxon>
        <taxon>Cichorieae</taxon>
        <taxon>Lactucinae</taxon>
        <taxon>Lactuca</taxon>
    </lineage>
</organism>
<protein>
    <submittedName>
        <fullName evidence="2">Uncharacterized protein</fullName>
    </submittedName>
</protein>
<feature type="compositionally biased region" description="Low complexity" evidence="1">
    <location>
        <begin position="20"/>
        <end position="33"/>
    </location>
</feature>
<dbReference type="EMBL" id="CAKMRJ010005412">
    <property type="protein sequence ID" value="CAH1440121.1"/>
    <property type="molecule type" value="Genomic_DNA"/>
</dbReference>
<name>A0AAU9NQI9_9ASTR</name>
<accession>A0AAU9NQI9</accession>